<gene>
    <name evidence="1" type="ORF">RHMOL_Rhmol01G0148900</name>
</gene>
<comment type="caution">
    <text evidence="1">The sequence shown here is derived from an EMBL/GenBank/DDBJ whole genome shotgun (WGS) entry which is preliminary data.</text>
</comment>
<organism evidence="1 2">
    <name type="scientific">Rhododendron molle</name>
    <name type="common">Chinese azalea</name>
    <name type="synonym">Azalea mollis</name>
    <dbReference type="NCBI Taxonomy" id="49168"/>
    <lineage>
        <taxon>Eukaryota</taxon>
        <taxon>Viridiplantae</taxon>
        <taxon>Streptophyta</taxon>
        <taxon>Embryophyta</taxon>
        <taxon>Tracheophyta</taxon>
        <taxon>Spermatophyta</taxon>
        <taxon>Magnoliopsida</taxon>
        <taxon>eudicotyledons</taxon>
        <taxon>Gunneridae</taxon>
        <taxon>Pentapetalae</taxon>
        <taxon>asterids</taxon>
        <taxon>Ericales</taxon>
        <taxon>Ericaceae</taxon>
        <taxon>Ericoideae</taxon>
        <taxon>Rhodoreae</taxon>
        <taxon>Rhododendron</taxon>
    </lineage>
</organism>
<accession>A0ACC0Q1B8</accession>
<evidence type="ECO:0000313" key="1">
    <source>
        <dbReference type="EMBL" id="KAI8571818.1"/>
    </source>
</evidence>
<evidence type="ECO:0000313" key="2">
    <source>
        <dbReference type="Proteomes" id="UP001062846"/>
    </source>
</evidence>
<name>A0ACC0Q1B8_RHOML</name>
<dbReference type="EMBL" id="CM046388">
    <property type="protein sequence ID" value="KAI8571818.1"/>
    <property type="molecule type" value="Genomic_DNA"/>
</dbReference>
<sequence length="405" mass="45500">MQSMFFLASEVSFEDFLWANSIFWTRAQNIPFPHSYVYPQVQDEQDNTFSSFKRNAESDTSKISSGELTDGKGLEIYGVEGQATEVTPASVQGETVWVEGLIPGIDFCNHDLKPAANWEVDGTGSTTGVPFSMYLLSAGKSHLQVEDEISISYGSKGNEELLYLYGFVIDSNPDDYIMVHYPLEAIQSVPFSESKAQLLEAQKAELRCLLPRSLLDRGFFQAGNLQKETNDKCNVVPVSNYSWCGQRKMPSYLNRLVFPEDFLTALRTIAMLEDELYQVSSLLQELVGSDGERQPTDKEVRAAIWESCGDSGALQLLVDLLNMKMVDLEEGSGTEENDTELLEKACSTEIPEEYASFEANELITREMMSKSRWCSIVYRRGQKQLTRLFVKEAERALQLALSEGN</sequence>
<proteinExistence type="predicted"/>
<reference evidence="1" key="1">
    <citation type="submission" date="2022-02" db="EMBL/GenBank/DDBJ databases">
        <title>Plant Genome Project.</title>
        <authorList>
            <person name="Zhang R.-G."/>
        </authorList>
    </citation>
    <scope>NUCLEOTIDE SEQUENCE</scope>
    <source>
        <strain evidence="1">AT1</strain>
    </source>
</reference>
<dbReference type="Proteomes" id="UP001062846">
    <property type="component" value="Chromosome 1"/>
</dbReference>
<protein>
    <submittedName>
        <fullName evidence="1">Uncharacterized protein</fullName>
    </submittedName>
</protein>
<keyword evidence="2" id="KW-1185">Reference proteome</keyword>